<keyword evidence="2" id="KW-1185">Reference proteome</keyword>
<dbReference type="InParanoid" id="A0A5F8A5J0"/>
<protein>
    <submittedName>
        <fullName evidence="1">Uncharacterized protein</fullName>
    </submittedName>
</protein>
<dbReference type="Ensembl" id="ENSMMUT00000094500.1">
    <property type="protein sequence ID" value="ENSMMUP00000072175.1"/>
    <property type="gene ID" value="ENSMMUG00000056151.1"/>
</dbReference>
<sequence length="132" mass="14588">MARSRLTATSASWAQASASQVAAITDTCHQAWLIFFIFLVETGFRHVGQAGLKLLTSGDPPALASQSAGITGLSHCAWSIVAFISSHCSGNEKRLRNMKGIFLKMRERWREKRRGEQNKVEDIVPVFEVIVV</sequence>
<reference evidence="1" key="3">
    <citation type="submission" date="2025-08" db="UniProtKB">
        <authorList>
            <consortium name="Ensembl"/>
        </authorList>
    </citation>
    <scope>IDENTIFICATION</scope>
    <source>
        <strain evidence="1">17573</strain>
    </source>
</reference>
<dbReference type="GeneTree" id="ENSGT01120000271815"/>
<dbReference type="PRINTS" id="PR02045">
    <property type="entry name" value="F138DOMAIN"/>
</dbReference>
<reference evidence="2" key="1">
    <citation type="journal article" date="2007" name="Science">
        <title>Evolutionary and biomedical insights from the rhesus macaque genome.</title>
        <authorList>
            <person name="Gibbs R.A."/>
            <person name="Rogers J."/>
            <person name="Katze M.G."/>
            <person name="Bumgarner R."/>
            <person name="Weinstock G.M."/>
            <person name="Mardis E.R."/>
            <person name="Remington K.A."/>
            <person name="Strausberg R.L."/>
            <person name="Venter J.C."/>
            <person name="Wilson R.K."/>
            <person name="Batzer M.A."/>
            <person name="Bustamante C.D."/>
            <person name="Eichler E.E."/>
            <person name="Hahn M.W."/>
            <person name="Hardison R.C."/>
            <person name="Makova K.D."/>
            <person name="Miller W."/>
            <person name="Milosavljevic A."/>
            <person name="Palermo R.E."/>
            <person name="Siepel A."/>
            <person name="Sikela J.M."/>
            <person name="Attaway T."/>
            <person name="Bell S."/>
            <person name="Bernard K.E."/>
            <person name="Buhay C.J."/>
            <person name="Chandrabose M.N."/>
            <person name="Dao M."/>
            <person name="Davis C."/>
            <person name="Delehaunty K.D."/>
            <person name="Ding Y."/>
            <person name="Dinh H.H."/>
            <person name="Dugan-Rocha S."/>
            <person name="Fulton L.A."/>
            <person name="Gabisi R.A."/>
            <person name="Garner T.T."/>
            <person name="Godfrey J."/>
            <person name="Hawes A.C."/>
            <person name="Hernandez J."/>
            <person name="Hines S."/>
            <person name="Holder M."/>
            <person name="Hume J."/>
            <person name="Jhangiani S.N."/>
            <person name="Joshi V."/>
            <person name="Khan Z.M."/>
            <person name="Kirkness E.F."/>
            <person name="Cree A."/>
            <person name="Fowler R.G."/>
            <person name="Lee S."/>
            <person name="Lewis L.R."/>
            <person name="Li Z."/>
            <person name="Liu Y.-S."/>
            <person name="Moore S.M."/>
            <person name="Muzny D."/>
            <person name="Nazareth L.V."/>
            <person name="Ngo D.N."/>
            <person name="Okwuonu G.O."/>
            <person name="Pai G."/>
            <person name="Parker D."/>
            <person name="Paul H.A."/>
            <person name="Pfannkoch C."/>
            <person name="Pohl C.S."/>
            <person name="Rogers Y.-H.C."/>
            <person name="Ruiz S.J."/>
            <person name="Sabo A."/>
            <person name="Santibanez J."/>
            <person name="Schneider B.W."/>
            <person name="Smith S.M."/>
            <person name="Sodergren E."/>
            <person name="Svatek A.F."/>
            <person name="Utterback T.R."/>
            <person name="Vattathil S."/>
            <person name="Warren W."/>
            <person name="White C.S."/>
            <person name="Chinwalla A.T."/>
            <person name="Feng Y."/>
            <person name="Halpern A.L."/>
            <person name="Hillier L.W."/>
            <person name="Huang X."/>
            <person name="Minx P."/>
            <person name="Nelson J.O."/>
            <person name="Pepin K.H."/>
            <person name="Qin X."/>
            <person name="Sutton G.G."/>
            <person name="Venter E."/>
            <person name="Walenz B.P."/>
            <person name="Wallis J.W."/>
            <person name="Worley K.C."/>
            <person name="Yang S.-P."/>
            <person name="Jones S.M."/>
            <person name="Marra M.A."/>
            <person name="Rocchi M."/>
            <person name="Schein J.E."/>
            <person name="Baertsch R."/>
            <person name="Clarke L."/>
            <person name="Csuros M."/>
            <person name="Glasscock J."/>
            <person name="Harris R.A."/>
            <person name="Havlak P."/>
            <person name="Jackson A.R."/>
            <person name="Jiang H."/>
            <person name="Liu Y."/>
            <person name="Messina D.N."/>
            <person name="Shen Y."/>
            <person name="Song H.X.-Z."/>
            <person name="Wylie T."/>
            <person name="Zhang L."/>
            <person name="Birney E."/>
            <person name="Han K."/>
            <person name="Konkel M.K."/>
            <person name="Lee J."/>
            <person name="Smit A.F.A."/>
            <person name="Ullmer B."/>
            <person name="Wang H."/>
            <person name="Xing J."/>
            <person name="Burhans R."/>
            <person name="Cheng Z."/>
            <person name="Karro J.E."/>
            <person name="Ma J."/>
            <person name="Raney B."/>
            <person name="She X."/>
            <person name="Cox M.J."/>
            <person name="Demuth J.P."/>
            <person name="Dumas L.J."/>
            <person name="Han S.-G."/>
            <person name="Hopkins J."/>
            <person name="Karimpour-Fard A."/>
            <person name="Kim Y.H."/>
            <person name="Pollack J.R."/>
            <person name="Vinar T."/>
            <person name="Addo-Quaye C."/>
            <person name="Degenhardt J."/>
            <person name="Denby A."/>
            <person name="Hubisz M.J."/>
            <person name="Indap A."/>
            <person name="Kosiol C."/>
            <person name="Lahn B.T."/>
            <person name="Lawson H.A."/>
            <person name="Marklein A."/>
            <person name="Nielsen R."/>
            <person name="Vallender E.J."/>
            <person name="Clark A.G."/>
            <person name="Ferguson B."/>
            <person name="Hernandez R.D."/>
            <person name="Hirani K."/>
            <person name="Kehrer-Sawatzki H."/>
            <person name="Kolb J."/>
            <person name="Patil S."/>
            <person name="Pu L.-L."/>
            <person name="Ren Y."/>
            <person name="Smith D.G."/>
            <person name="Wheeler D.A."/>
            <person name="Schenck I."/>
            <person name="Ball E.V."/>
            <person name="Chen R."/>
            <person name="Cooper D.N."/>
            <person name="Giardine B."/>
            <person name="Hsu F."/>
            <person name="Kent W.J."/>
            <person name="Lesk A."/>
            <person name="Nelson D.L."/>
            <person name="O'brien W.E."/>
            <person name="Pruefer K."/>
            <person name="Stenson P.D."/>
            <person name="Wallace J.C."/>
            <person name="Ke H."/>
            <person name="Liu X.-M."/>
            <person name="Wang P."/>
            <person name="Xiang A.P."/>
            <person name="Yang F."/>
            <person name="Barber G.P."/>
            <person name="Haussler D."/>
            <person name="Karolchik D."/>
            <person name="Kern A.D."/>
            <person name="Kuhn R.M."/>
            <person name="Smith K.E."/>
            <person name="Zwieg A.S."/>
        </authorList>
    </citation>
    <scope>NUCLEOTIDE SEQUENCE [LARGE SCALE GENOMIC DNA]</scope>
    <source>
        <strain evidence="2">17573</strain>
    </source>
</reference>
<dbReference type="AlphaFoldDB" id="A0A5F8A5J0"/>
<dbReference type="Bgee" id="ENSMMUG00000056151">
    <property type="expression patterns" value="Expressed in liver and 9 other cell types or tissues"/>
</dbReference>
<proteinExistence type="predicted"/>
<dbReference type="PANTHER" id="PTHR12138">
    <property type="entry name" value="PRIMATE-EXPANDED PROTEIN FAMILY"/>
    <property type="match status" value="1"/>
</dbReference>
<accession>A0A5F8A5J0</accession>
<name>A0A5F8A5J0_MACMU</name>
<reference evidence="1" key="4">
    <citation type="submission" date="2025-09" db="UniProtKB">
        <authorList>
            <consortium name="Ensembl"/>
        </authorList>
    </citation>
    <scope>IDENTIFICATION</scope>
    <source>
        <strain evidence="1">17573</strain>
    </source>
</reference>
<evidence type="ECO:0000313" key="2">
    <source>
        <dbReference type="Proteomes" id="UP000006718"/>
    </source>
</evidence>
<evidence type="ECO:0000313" key="1">
    <source>
        <dbReference type="Ensembl" id="ENSMMUP00000072175.1"/>
    </source>
</evidence>
<reference evidence="1" key="2">
    <citation type="submission" date="2019-01" db="EMBL/GenBank/DDBJ databases">
        <authorList>
            <person name="Graves T."/>
            <person name="Eichler E.E."/>
            <person name="Wilson R.K."/>
        </authorList>
    </citation>
    <scope>NUCLEOTIDE SEQUENCE [LARGE SCALE GENOMIC DNA]</scope>
    <source>
        <strain evidence="1">17573</strain>
    </source>
</reference>
<dbReference type="PANTHER" id="PTHR12138:SF161">
    <property type="entry name" value="SECRETED PROTEIN"/>
    <property type="match status" value="1"/>
</dbReference>
<organism evidence="1 2">
    <name type="scientific">Macaca mulatta</name>
    <name type="common">Rhesus macaque</name>
    <dbReference type="NCBI Taxonomy" id="9544"/>
    <lineage>
        <taxon>Eukaryota</taxon>
        <taxon>Metazoa</taxon>
        <taxon>Chordata</taxon>
        <taxon>Craniata</taxon>
        <taxon>Vertebrata</taxon>
        <taxon>Euteleostomi</taxon>
        <taxon>Mammalia</taxon>
        <taxon>Eutheria</taxon>
        <taxon>Euarchontoglires</taxon>
        <taxon>Primates</taxon>
        <taxon>Haplorrhini</taxon>
        <taxon>Catarrhini</taxon>
        <taxon>Cercopithecidae</taxon>
        <taxon>Cercopithecinae</taxon>
        <taxon>Macaca</taxon>
    </lineage>
</organism>
<dbReference type="VEuPathDB" id="HostDB:ENSMMUG00000056151"/>
<dbReference type="Proteomes" id="UP000006718">
    <property type="component" value="Chromosome 12"/>
</dbReference>